<dbReference type="Gene3D" id="3.10.450.70">
    <property type="entry name" value="Disulphide bond isomerase, DsbC/G, N-terminal"/>
    <property type="match status" value="1"/>
</dbReference>
<dbReference type="Gene3D" id="3.40.30.10">
    <property type="entry name" value="Glutaredoxin"/>
    <property type="match status" value="1"/>
</dbReference>
<reference evidence="3 4" key="1">
    <citation type="submission" date="2016-10" db="EMBL/GenBank/DDBJ databases">
        <authorList>
            <person name="de Groot N.N."/>
        </authorList>
    </citation>
    <scope>NUCLEOTIDE SEQUENCE [LARGE SCALE GENOMIC DNA]</scope>
    <source>
        <strain evidence="3 4">DSM 18438</strain>
    </source>
</reference>
<dbReference type="OrthoDB" id="5298214at2"/>
<proteinExistence type="predicted"/>
<dbReference type="InterPro" id="IPR036249">
    <property type="entry name" value="Thioredoxin-like_sf"/>
</dbReference>
<evidence type="ECO:0000256" key="1">
    <source>
        <dbReference type="SAM" id="SignalP"/>
    </source>
</evidence>
<dbReference type="InterPro" id="IPR012336">
    <property type="entry name" value="Thioredoxin-like_fold"/>
</dbReference>
<evidence type="ECO:0000259" key="2">
    <source>
        <dbReference type="Pfam" id="PF13098"/>
    </source>
</evidence>
<dbReference type="EMBL" id="FOLH01000004">
    <property type="protein sequence ID" value="SFC26807.1"/>
    <property type="molecule type" value="Genomic_DNA"/>
</dbReference>
<name>A0A1I1HRT5_9GAMM</name>
<dbReference type="RefSeq" id="WP_091962840.1">
    <property type="nucleotide sequence ID" value="NZ_FOLH01000004.1"/>
</dbReference>
<dbReference type="Proteomes" id="UP000199058">
    <property type="component" value="Unassembled WGS sequence"/>
</dbReference>
<keyword evidence="4" id="KW-1185">Reference proteome</keyword>
<dbReference type="GO" id="GO:0042597">
    <property type="term" value="C:periplasmic space"/>
    <property type="evidence" value="ECO:0007669"/>
    <property type="project" value="InterPro"/>
</dbReference>
<evidence type="ECO:0000313" key="3">
    <source>
        <dbReference type="EMBL" id="SFC26807.1"/>
    </source>
</evidence>
<protein>
    <submittedName>
        <fullName evidence="3">Thiol:disulfide interchange protein DsbG</fullName>
    </submittedName>
</protein>
<keyword evidence="1" id="KW-0732">Signal</keyword>
<organism evidence="3 4">
    <name type="scientific">Marinospirillum celere</name>
    <dbReference type="NCBI Taxonomy" id="1122252"/>
    <lineage>
        <taxon>Bacteria</taxon>
        <taxon>Pseudomonadati</taxon>
        <taxon>Pseudomonadota</taxon>
        <taxon>Gammaproteobacteria</taxon>
        <taxon>Oceanospirillales</taxon>
        <taxon>Oceanospirillaceae</taxon>
        <taxon>Marinospirillum</taxon>
    </lineage>
</organism>
<dbReference type="AlphaFoldDB" id="A0A1I1HRT5"/>
<dbReference type="SUPFAM" id="SSF54423">
    <property type="entry name" value="DsbC/DsbG N-terminal domain-like"/>
    <property type="match status" value="1"/>
</dbReference>
<dbReference type="Pfam" id="PF13098">
    <property type="entry name" value="Thioredoxin_2"/>
    <property type="match status" value="1"/>
</dbReference>
<accession>A0A1I1HRT5</accession>
<feature type="signal peptide" evidence="1">
    <location>
        <begin position="1"/>
        <end position="25"/>
    </location>
</feature>
<dbReference type="NCBIfam" id="NF008657">
    <property type="entry name" value="PRK11657.1"/>
    <property type="match status" value="1"/>
</dbReference>
<dbReference type="SUPFAM" id="SSF52833">
    <property type="entry name" value="Thioredoxin-like"/>
    <property type="match status" value="1"/>
</dbReference>
<gene>
    <name evidence="3" type="ORF">SAMN05660443_1996</name>
</gene>
<dbReference type="InterPro" id="IPR051470">
    <property type="entry name" value="Thiol:disulfide_interchange"/>
</dbReference>
<feature type="domain" description="Thioredoxin-like fold" evidence="2">
    <location>
        <begin position="150"/>
        <end position="268"/>
    </location>
</feature>
<sequence>MSIFARILPATLLVGSLIFSAQAVASQAPEAIQDSTAGLADEAVTPALEKPEPIKHLENQGLEVVRNFPVGRSLVGWVVSFDGKDLVVYTTADGEYLINGVILDAQGVDLTEEHQRSWLPRPEWQDMETAHYLTESSLYQNEDGQTETRFSLYMFFDPNCPFSQLAWVAMQPYREAGAEIRWIPVAYLKPDSRHRAAALLDAEQPAELLALNMENFGQSVAELDVAIENHHREQLQANMDLMQSLGINGTPGWVWLDEEDELKTLSGMPRLPRLAEITGLPRQEHPETELMRYR</sequence>
<dbReference type="PANTHER" id="PTHR35272:SF4">
    <property type="entry name" value="THIOL:DISULFIDE INTERCHANGE PROTEIN DSBG"/>
    <property type="match status" value="1"/>
</dbReference>
<dbReference type="STRING" id="1122252.SAMN05660443_1996"/>
<dbReference type="InterPro" id="IPR009094">
    <property type="entry name" value="DiS-bond_isomerase_DsbC/G_N_sf"/>
</dbReference>
<dbReference type="PANTHER" id="PTHR35272">
    <property type="entry name" value="THIOL:DISULFIDE INTERCHANGE PROTEIN DSBC-RELATED"/>
    <property type="match status" value="1"/>
</dbReference>
<evidence type="ECO:0000313" key="4">
    <source>
        <dbReference type="Proteomes" id="UP000199058"/>
    </source>
</evidence>
<feature type="chain" id="PRO_5011709872" evidence="1">
    <location>
        <begin position="26"/>
        <end position="294"/>
    </location>
</feature>